<accession>X6P691</accession>
<dbReference type="AlphaFoldDB" id="X6P691"/>
<name>X6P691_RETFI</name>
<protein>
    <submittedName>
        <fullName evidence="1">Uncharacterized protein</fullName>
    </submittedName>
</protein>
<comment type="caution">
    <text evidence="1">The sequence shown here is derived from an EMBL/GenBank/DDBJ whole genome shotgun (WGS) entry which is preliminary data.</text>
</comment>
<reference evidence="1 2" key="1">
    <citation type="journal article" date="2013" name="Curr. Biol.">
        <title>The Genome of the Foraminiferan Reticulomyxa filosa.</title>
        <authorList>
            <person name="Glockner G."/>
            <person name="Hulsmann N."/>
            <person name="Schleicher M."/>
            <person name="Noegel A.A."/>
            <person name="Eichinger L."/>
            <person name="Gallinger C."/>
            <person name="Pawlowski J."/>
            <person name="Sierra R."/>
            <person name="Euteneuer U."/>
            <person name="Pillet L."/>
            <person name="Moustafa A."/>
            <person name="Platzer M."/>
            <person name="Groth M."/>
            <person name="Szafranski K."/>
            <person name="Schliwa M."/>
        </authorList>
    </citation>
    <scope>NUCLEOTIDE SEQUENCE [LARGE SCALE GENOMIC DNA]</scope>
</reference>
<gene>
    <name evidence="1" type="ORF">RFI_03054</name>
</gene>
<keyword evidence="2" id="KW-1185">Reference proteome</keyword>
<dbReference type="Proteomes" id="UP000023152">
    <property type="component" value="Unassembled WGS sequence"/>
</dbReference>
<proteinExistence type="predicted"/>
<evidence type="ECO:0000313" key="2">
    <source>
        <dbReference type="Proteomes" id="UP000023152"/>
    </source>
</evidence>
<dbReference type="EMBL" id="ASPP01002917">
    <property type="protein sequence ID" value="ETO34040.1"/>
    <property type="molecule type" value="Genomic_DNA"/>
</dbReference>
<feature type="non-terminal residue" evidence="1">
    <location>
        <position position="1"/>
    </location>
</feature>
<sequence length="78" mass="9163">YYQTTSNGAVNDDIIANIAELLKDTLNNNWQTHLVNFKKDDILLLLISEDEDDLIEVMPNDLDRTTFFQYALRWKQSK</sequence>
<evidence type="ECO:0000313" key="1">
    <source>
        <dbReference type="EMBL" id="ETO34040.1"/>
    </source>
</evidence>
<organism evidence="1 2">
    <name type="scientific">Reticulomyxa filosa</name>
    <dbReference type="NCBI Taxonomy" id="46433"/>
    <lineage>
        <taxon>Eukaryota</taxon>
        <taxon>Sar</taxon>
        <taxon>Rhizaria</taxon>
        <taxon>Retaria</taxon>
        <taxon>Foraminifera</taxon>
        <taxon>Monothalamids</taxon>
        <taxon>Reticulomyxidae</taxon>
        <taxon>Reticulomyxa</taxon>
    </lineage>
</organism>